<name>A0A1H0R3A2_SELRU</name>
<evidence type="ECO:0000259" key="1">
    <source>
        <dbReference type="Pfam" id="PF07238"/>
    </source>
</evidence>
<dbReference type="SUPFAM" id="SSF141371">
    <property type="entry name" value="PilZ domain-like"/>
    <property type="match status" value="1"/>
</dbReference>
<dbReference type="Pfam" id="PF07238">
    <property type="entry name" value="PilZ"/>
    <property type="match status" value="1"/>
</dbReference>
<keyword evidence="3" id="KW-0969">Cilium</keyword>
<reference evidence="3 4" key="1">
    <citation type="submission" date="2016-10" db="EMBL/GenBank/DDBJ databases">
        <authorList>
            <person name="de Groot N.N."/>
        </authorList>
    </citation>
    <scope>NUCLEOTIDE SEQUENCE [LARGE SCALE GENOMIC DNA]</scope>
    <source>
        <strain evidence="3 4">S137</strain>
    </source>
</reference>
<dbReference type="Gene3D" id="2.40.10.220">
    <property type="entry name" value="predicted glycosyltransferase like domains"/>
    <property type="match status" value="1"/>
</dbReference>
<feature type="domain" description="Type III secretion system flagellar brake protein YcgR PilZN" evidence="2">
    <location>
        <begin position="13"/>
        <end position="97"/>
    </location>
</feature>
<organism evidence="3 4">
    <name type="scientific">Selenomonas ruminantium</name>
    <dbReference type="NCBI Taxonomy" id="971"/>
    <lineage>
        <taxon>Bacteria</taxon>
        <taxon>Bacillati</taxon>
        <taxon>Bacillota</taxon>
        <taxon>Negativicutes</taxon>
        <taxon>Selenomonadales</taxon>
        <taxon>Selenomonadaceae</taxon>
        <taxon>Selenomonas</taxon>
    </lineage>
</organism>
<evidence type="ECO:0000313" key="4">
    <source>
        <dbReference type="Proteomes" id="UP000182412"/>
    </source>
</evidence>
<gene>
    <name evidence="3" type="ORF">SAMN05216366_11068</name>
</gene>
<dbReference type="OrthoDB" id="5242935at2"/>
<dbReference type="Pfam" id="PF12945">
    <property type="entry name" value="PilZNR"/>
    <property type="match status" value="1"/>
</dbReference>
<keyword evidence="3" id="KW-0966">Cell projection</keyword>
<dbReference type="RefSeq" id="WP_074572007.1">
    <property type="nucleotide sequence ID" value="NZ_FNJQ01000010.1"/>
</dbReference>
<protein>
    <submittedName>
        <fullName evidence="3">C-di-GMP-binding flagellar brake protein YcgR, contains PilZNR and PilZ domains</fullName>
    </submittedName>
</protein>
<evidence type="ECO:0000259" key="2">
    <source>
        <dbReference type="Pfam" id="PF12945"/>
    </source>
</evidence>
<accession>A0A1H0R3A2</accession>
<sequence length="227" mass="25656">MAGELVKAKENLKIGQRVEFYVEADDTRYKSRIEDITDDILEVAMPMTRKGVPVIPQQGEKLYGVAVGNQCRFRFFTVFKGMGKKDDRIPIWYITKPKKMERFQNREFVRVRVNMSAKVRLVDEDGTIHAKEIVPIYDLSGSGICLIFDHQVSVPASLGLELNGIPGAGNIDVLCRVVRCEEVERADESVVYHVGAAFQHLPRAVVNQIVRYLFSVQRASIAKGLKE</sequence>
<feature type="domain" description="PilZ" evidence="1">
    <location>
        <begin position="104"/>
        <end position="214"/>
    </location>
</feature>
<dbReference type="AlphaFoldDB" id="A0A1H0R3A2"/>
<keyword evidence="3" id="KW-0282">Flagellum</keyword>
<proteinExistence type="predicted"/>
<dbReference type="GO" id="GO:0035438">
    <property type="term" value="F:cyclic-di-GMP binding"/>
    <property type="evidence" value="ECO:0007669"/>
    <property type="project" value="InterPro"/>
</dbReference>
<dbReference type="InterPro" id="IPR009875">
    <property type="entry name" value="PilZ_domain"/>
</dbReference>
<dbReference type="EMBL" id="FNJQ01000010">
    <property type="protein sequence ID" value="SDP23875.1"/>
    <property type="molecule type" value="Genomic_DNA"/>
</dbReference>
<dbReference type="Proteomes" id="UP000182412">
    <property type="component" value="Unassembled WGS sequence"/>
</dbReference>
<evidence type="ECO:0000313" key="3">
    <source>
        <dbReference type="EMBL" id="SDP23875.1"/>
    </source>
</evidence>
<dbReference type="InterPro" id="IPR009926">
    <property type="entry name" value="T3SS_YcgR_PilZN"/>
</dbReference>